<name>A0A2S9TBF9_9BACT</name>
<organism evidence="2 3">
    <name type="scientific">Aliarcobacter cryaerophilus</name>
    <dbReference type="NCBI Taxonomy" id="28198"/>
    <lineage>
        <taxon>Bacteria</taxon>
        <taxon>Pseudomonadati</taxon>
        <taxon>Campylobacterota</taxon>
        <taxon>Epsilonproteobacteria</taxon>
        <taxon>Campylobacterales</taxon>
        <taxon>Arcobacteraceae</taxon>
        <taxon>Aliarcobacter</taxon>
    </lineage>
</organism>
<dbReference type="Pfam" id="PF00535">
    <property type="entry name" value="Glycos_transf_2"/>
    <property type="match status" value="1"/>
</dbReference>
<proteinExistence type="predicted"/>
<protein>
    <recommendedName>
        <fullName evidence="1">Glycosyltransferase 2-like domain-containing protein</fullName>
    </recommendedName>
</protein>
<dbReference type="Proteomes" id="UP000239151">
    <property type="component" value="Unassembled WGS sequence"/>
</dbReference>
<sequence>MAKVSILMNGYNCEKHLNESINSIYSQDFTDWEIVFIDNCSTDSTKKIINEYDEKIKYYKTSKNIPLGEARNFGIQFCKGEYLAFLDTDDIWLKEKLKEQVSLMDLNKDLQMCYTGGYYIDYNSNKIGSFIPKARTGNVFEKQLLNYEINMQSVVIRNNIHLEFNKNMMFCPDYDLFMKIVFKYNVGVINKPLVEYRRYENSLTNLKIDRWWIEVKQTLDDIFDLNTDLKKKYKKGYTYAYSKVYYYKAAYFMSINKNKDAKKLMSQIKFNRIEYFILYIALLFNKKIWYLIHKYK</sequence>
<feature type="domain" description="Glycosyltransferase 2-like" evidence="1">
    <location>
        <begin position="5"/>
        <end position="143"/>
    </location>
</feature>
<dbReference type="EMBL" id="NXGI01000030">
    <property type="protein sequence ID" value="PRM96161.1"/>
    <property type="molecule type" value="Genomic_DNA"/>
</dbReference>
<dbReference type="Gene3D" id="3.90.550.10">
    <property type="entry name" value="Spore Coat Polysaccharide Biosynthesis Protein SpsA, Chain A"/>
    <property type="match status" value="1"/>
</dbReference>
<dbReference type="InterPro" id="IPR001173">
    <property type="entry name" value="Glyco_trans_2-like"/>
</dbReference>
<reference evidence="2 3" key="1">
    <citation type="submission" date="2017-09" db="EMBL/GenBank/DDBJ databases">
        <title>Reassesment of A. cryaerophilus.</title>
        <authorList>
            <person name="Perez-Cataluna A."/>
            <person name="Collado L."/>
            <person name="Salgado O."/>
            <person name="Lefinanco V."/>
            <person name="Figueras M.J."/>
        </authorList>
    </citation>
    <scope>NUCLEOTIDE SEQUENCE [LARGE SCALE GENOMIC DNA]</scope>
    <source>
        <strain evidence="2 3">LMG 9065</strain>
    </source>
</reference>
<gene>
    <name evidence="2" type="ORF">CJ670_09305</name>
</gene>
<dbReference type="InterPro" id="IPR029044">
    <property type="entry name" value="Nucleotide-diphossugar_trans"/>
</dbReference>
<dbReference type="GO" id="GO:0016758">
    <property type="term" value="F:hexosyltransferase activity"/>
    <property type="evidence" value="ECO:0007669"/>
    <property type="project" value="UniProtKB-ARBA"/>
</dbReference>
<evidence type="ECO:0000313" key="3">
    <source>
        <dbReference type="Proteomes" id="UP000239151"/>
    </source>
</evidence>
<dbReference type="PANTHER" id="PTHR22916">
    <property type="entry name" value="GLYCOSYLTRANSFERASE"/>
    <property type="match status" value="1"/>
</dbReference>
<dbReference type="SUPFAM" id="SSF53448">
    <property type="entry name" value="Nucleotide-diphospho-sugar transferases"/>
    <property type="match status" value="1"/>
</dbReference>
<dbReference type="AlphaFoldDB" id="A0A2S9TBF9"/>
<dbReference type="PANTHER" id="PTHR22916:SF3">
    <property type="entry name" value="UDP-GLCNAC:BETAGAL BETA-1,3-N-ACETYLGLUCOSAMINYLTRANSFERASE-LIKE PROTEIN 1"/>
    <property type="match status" value="1"/>
</dbReference>
<comment type="caution">
    <text evidence="2">The sequence shown here is derived from an EMBL/GenBank/DDBJ whole genome shotgun (WGS) entry which is preliminary data.</text>
</comment>
<accession>A0A2S9TBF9</accession>
<evidence type="ECO:0000259" key="1">
    <source>
        <dbReference type="Pfam" id="PF00535"/>
    </source>
</evidence>
<evidence type="ECO:0000313" key="2">
    <source>
        <dbReference type="EMBL" id="PRM96161.1"/>
    </source>
</evidence>